<reference evidence="2" key="2">
    <citation type="submission" date="2020-05" db="EMBL/GenBank/DDBJ databases">
        <authorList>
            <person name="Kim H.-S."/>
            <person name="Proctor R.H."/>
            <person name="Brown D.W."/>
        </authorList>
    </citation>
    <scope>NUCLEOTIDE SEQUENCE</scope>
    <source>
        <strain evidence="2">NRRL 45417</strain>
    </source>
</reference>
<protein>
    <submittedName>
        <fullName evidence="2">Uncharacterized protein</fullName>
    </submittedName>
</protein>
<organism evidence="2 3">
    <name type="scientific">Fusarium gaditjirri</name>
    <dbReference type="NCBI Taxonomy" id="282569"/>
    <lineage>
        <taxon>Eukaryota</taxon>
        <taxon>Fungi</taxon>
        <taxon>Dikarya</taxon>
        <taxon>Ascomycota</taxon>
        <taxon>Pezizomycotina</taxon>
        <taxon>Sordariomycetes</taxon>
        <taxon>Hypocreomycetidae</taxon>
        <taxon>Hypocreales</taxon>
        <taxon>Nectriaceae</taxon>
        <taxon>Fusarium</taxon>
        <taxon>Fusarium nisikadoi species complex</taxon>
    </lineage>
</organism>
<keyword evidence="3" id="KW-1185">Reference proteome</keyword>
<accession>A0A8H4TK22</accession>
<dbReference type="EMBL" id="JABFAI010000036">
    <property type="protein sequence ID" value="KAF4959287.1"/>
    <property type="molecule type" value="Genomic_DNA"/>
</dbReference>
<evidence type="ECO:0000313" key="2">
    <source>
        <dbReference type="EMBL" id="KAF4959287.1"/>
    </source>
</evidence>
<proteinExistence type="predicted"/>
<feature type="region of interest" description="Disordered" evidence="1">
    <location>
        <begin position="37"/>
        <end position="57"/>
    </location>
</feature>
<dbReference type="Proteomes" id="UP000604273">
    <property type="component" value="Unassembled WGS sequence"/>
</dbReference>
<evidence type="ECO:0000313" key="3">
    <source>
        <dbReference type="Proteomes" id="UP000604273"/>
    </source>
</evidence>
<comment type="caution">
    <text evidence="2">The sequence shown here is derived from an EMBL/GenBank/DDBJ whole genome shotgun (WGS) entry which is preliminary data.</text>
</comment>
<dbReference type="OrthoDB" id="10372117at2759"/>
<dbReference type="AlphaFoldDB" id="A0A8H4TK22"/>
<gene>
    <name evidence="2" type="ORF">FGADI_1730</name>
</gene>
<evidence type="ECO:0000256" key="1">
    <source>
        <dbReference type="SAM" id="MobiDB-lite"/>
    </source>
</evidence>
<name>A0A8H4TK22_9HYPO</name>
<sequence>MGSKQYLRTTTSPVIVLQYDEMSASWSNWPALATLDPMPDDRNLSRQGQPSSMPHEIGDSMVSFGVSAALAYNGSLVLGPWSLPLTPQLELGPPPVGKAVFNLIPMSIPTGCKEARNRSRGLKQ</sequence>
<reference evidence="2" key="1">
    <citation type="journal article" date="2020" name="BMC Genomics">
        <title>Correction to: Identification and distribution of gene clusters required for synthesis of sphingolipid metabolism inhibitors in diverse species of the filamentous fungus Fusarium.</title>
        <authorList>
            <person name="Kim H.S."/>
            <person name="Lohmar J.M."/>
            <person name="Busman M."/>
            <person name="Brown D.W."/>
            <person name="Naumann T.A."/>
            <person name="Divon H.H."/>
            <person name="Lysoe E."/>
            <person name="Uhlig S."/>
            <person name="Proctor R.H."/>
        </authorList>
    </citation>
    <scope>NUCLEOTIDE SEQUENCE</scope>
    <source>
        <strain evidence="2">NRRL 45417</strain>
    </source>
</reference>